<comment type="caution">
    <text evidence="5">The sequence shown here is derived from an EMBL/GenBank/DDBJ whole genome shotgun (WGS) entry which is preliminary data.</text>
</comment>
<dbReference type="PIRSF" id="PIRSF000390">
    <property type="entry name" value="PLP_StrS"/>
    <property type="match status" value="1"/>
</dbReference>
<dbReference type="SUPFAM" id="SSF53383">
    <property type="entry name" value="PLP-dependent transferases"/>
    <property type="match status" value="1"/>
</dbReference>
<dbReference type="PANTHER" id="PTHR30244:SF34">
    <property type="entry name" value="DTDP-4-AMINO-4,6-DIDEOXYGALACTOSE TRANSAMINASE"/>
    <property type="match status" value="1"/>
</dbReference>
<keyword evidence="5" id="KW-0032">Aminotransferase</keyword>
<dbReference type="InterPro" id="IPR015424">
    <property type="entry name" value="PyrdxlP-dep_Trfase"/>
</dbReference>
<protein>
    <submittedName>
        <fullName evidence="5">Aminotransferase class I/II-fold pyridoxal phosphate-dependent enzyme</fullName>
    </submittedName>
</protein>
<dbReference type="GO" id="GO:0000271">
    <property type="term" value="P:polysaccharide biosynthetic process"/>
    <property type="evidence" value="ECO:0007669"/>
    <property type="project" value="TreeGrafter"/>
</dbReference>
<evidence type="ECO:0000313" key="6">
    <source>
        <dbReference type="Proteomes" id="UP000438699"/>
    </source>
</evidence>
<dbReference type="Gene3D" id="3.40.640.10">
    <property type="entry name" value="Type I PLP-dependent aspartate aminotransferase-like (Major domain)"/>
    <property type="match status" value="1"/>
</dbReference>
<dbReference type="Proteomes" id="UP000438699">
    <property type="component" value="Unassembled WGS sequence"/>
</dbReference>
<dbReference type="GO" id="GO:0030170">
    <property type="term" value="F:pyridoxal phosphate binding"/>
    <property type="evidence" value="ECO:0007669"/>
    <property type="project" value="TreeGrafter"/>
</dbReference>
<dbReference type="InterPro" id="IPR000653">
    <property type="entry name" value="DegT/StrS_aminotransferase"/>
</dbReference>
<dbReference type="EMBL" id="WAIE01000003">
    <property type="protein sequence ID" value="KAB1441920.1"/>
    <property type="molecule type" value="Genomic_DNA"/>
</dbReference>
<comment type="similarity">
    <text evidence="1 4">Belongs to the DegT/DnrJ/EryC1 family.</text>
</comment>
<feature type="active site" description="Proton acceptor" evidence="2">
    <location>
        <position position="179"/>
    </location>
</feature>
<keyword evidence="5" id="KW-0808">Transferase</keyword>
<keyword evidence="3 4" id="KW-0663">Pyridoxal phosphate</keyword>
<evidence type="ECO:0000256" key="2">
    <source>
        <dbReference type="PIRSR" id="PIRSR000390-1"/>
    </source>
</evidence>
<dbReference type="InterPro" id="IPR015421">
    <property type="entry name" value="PyrdxlP-dep_Trfase_major"/>
</dbReference>
<dbReference type="Gene3D" id="3.90.1150.10">
    <property type="entry name" value="Aspartate Aminotransferase, domain 1"/>
    <property type="match status" value="1"/>
</dbReference>
<dbReference type="GO" id="GO:0008483">
    <property type="term" value="F:transaminase activity"/>
    <property type="evidence" value="ECO:0007669"/>
    <property type="project" value="UniProtKB-KW"/>
</dbReference>
<organism evidence="5 6">
    <name type="scientific">Pseudodesulfovibrio senegalensis</name>
    <dbReference type="NCBI Taxonomy" id="1721087"/>
    <lineage>
        <taxon>Bacteria</taxon>
        <taxon>Pseudomonadati</taxon>
        <taxon>Thermodesulfobacteriota</taxon>
        <taxon>Desulfovibrionia</taxon>
        <taxon>Desulfovibrionales</taxon>
        <taxon>Desulfovibrionaceae</taxon>
    </lineage>
</organism>
<proteinExistence type="inferred from homology"/>
<reference evidence="5 6" key="1">
    <citation type="journal article" date="2017" name="Int. J. Syst. Evol. Microbiol.">
        <title>Desulfovibrio senegalensis sp. nov., a mesophilic sulfate reducer isolated from marine sediment.</title>
        <authorList>
            <person name="Thioye A."/>
            <person name="Gam Z.B.A."/>
            <person name="Mbengue M."/>
            <person name="Cayol J.L."/>
            <person name="Joseph-Bartoli M."/>
            <person name="Toure-Kane C."/>
            <person name="Labat M."/>
        </authorList>
    </citation>
    <scope>NUCLEOTIDE SEQUENCE [LARGE SCALE GENOMIC DNA]</scope>
    <source>
        <strain evidence="5 6">DSM 101509</strain>
    </source>
</reference>
<evidence type="ECO:0000256" key="1">
    <source>
        <dbReference type="ARBA" id="ARBA00037999"/>
    </source>
</evidence>
<dbReference type="OrthoDB" id="9766188at2"/>
<dbReference type="PANTHER" id="PTHR30244">
    <property type="entry name" value="TRANSAMINASE"/>
    <property type="match status" value="1"/>
</dbReference>
<feature type="modified residue" description="N6-(pyridoxal phosphate)lysine" evidence="3">
    <location>
        <position position="179"/>
    </location>
</feature>
<dbReference type="AlphaFoldDB" id="A0A6N6N2H9"/>
<gene>
    <name evidence="5" type="ORF">F8A88_09330</name>
</gene>
<evidence type="ECO:0000256" key="3">
    <source>
        <dbReference type="PIRSR" id="PIRSR000390-2"/>
    </source>
</evidence>
<keyword evidence="6" id="KW-1185">Reference proteome</keyword>
<dbReference type="InterPro" id="IPR015422">
    <property type="entry name" value="PyrdxlP-dep_Trfase_small"/>
</dbReference>
<dbReference type="Pfam" id="PF01041">
    <property type="entry name" value="DegT_DnrJ_EryC1"/>
    <property type="match status" value="1"/>
</dbReference>
<name>A0A6N6N2H9_9BACT</name>
<sequence>MGGSELEQVHAVFDSNYIAPAGPHIERFEQRMAEYTGFGHCVALSSGTAAIHLGLRLLGVRPGDLVIASTLTFIASVSPALWLGAEPLFVDSCEQTWTMDPALLERALEQAHRDGRRVGAVVPTDIYGQCADYDRIQDVCQRFGVPLLTDAAEALGARYGERSAGKGAQVAAFSFNGNKIITCSGGGMLATDNRELAEHARKLSQQAREPFVHYEHVEMGYNYRMSNVCAGIGLGQMDVLHERVAQRREIFSLYSQLLGRVSGISFMPEAAYGRASRWLTVMLLDPERCAASPEQVRLALEAENIESRPVWKPMHCQPVFAGARCEGGAVAESLFARGLCLPSGTAMTRADVERVAGIIRECSA</sequence>
<dbReference type="CDD" id="cd00616">
    <property type="entry name" value="AHBA_syn"/>
    <property type="match status" value="1"/>
</dbReference>
<evidence type="ECO:0000256" key="4">
    <source>
        <dbReference type="RuleBase" id="RU004508"/>
    </source>
</evidence>
<evidence type="ECO:0000313" key="5">
    <source>
        <dbReference type="EMBL" id="KAB1441920.1"/>
    </source>
</evidence>
<accession>A0A6N6N2H9</accession>